<evidence type="ECO:0000256" key="10">
    <source>
        <dbReference type="ARBA" id="ARBA00026027"/>
    </source>
</evidence>
<reference evidence="12 13" key="1">
    <citation type="journal article" date="2010" name="BMC Genomics">
        <title>Genome comparison of the epiphytic bacteria Erwinia billingiae and E. tasmaniensis with the pear pathogen E. pyrifoliae.</title>
        <authorList>
            <person name="Kube M."/>
            <person name="Migdoll A.M."/>
            <person name="Gehring I."/>
            <person name="Heitmann K."/>
            <person name="Mayer Y."/>
            <person name="Kuhl H."/>
            <person name="Knaust F."/>
            <person name="Geider K."/>
            <person name="Reinhardt R."/>
        </authorList>
    </citation>
    <scope>NUCLEOTIDE SEQUENCE [LARGE SCALE GENOMIC DNA]</scope>
    <source>
        <strain evidence="12 13">Eb661</strain>
        <plasmid evidence="12">pEB170</plasmid>
    </source>
</reference>
<comment type="subcellular location">
    <subcellularLocation>
        <location evidence="1">Cell inner membrane</location>
        <topology evidence="1">Multi-pass membrane protein</topology>
    </subcellularLocation>
    <subcellularLocation>
        <location evidence="2">Secreted</location>
    </subcellularLocation>
</comment>
<keyword evidence="9 11" id="KW-0472">Membrane</keyword>
<dbReference type="GO" id="GO:0005886">
    <property type="term" value="C:plasma membrane"/>
    <property type="evidence" value="ECO:0007669"/>
    <property type="project" value="UniProtKB-SubCell"/>
</dbReference>
<proteinExistence type="inferred from homology"/>
<accession>D8MK43</accession>
<sequence length="142" mass="15491">MKSLSTISGEPVNVAVALPESELKRSGNIISHIKKSIYSFSIPRLKSRLRHSPEAQRNLALFALMLAVVIFPHIAGAEDLLKSQKADANDTFGHGSTVEWVLYIAEIIVSVVGYIKTRNPMVFAGLVILILITRAFFSLAGS</sequence>
<dbReference type="EMBL" id="FP236830">
    <property type="protein sequence ID" value="CAX53641.1"/>
    <property type="molecule type" value="Genomic_DNA"/>
</dbReference>
<keyword evidence="7" id="KW-0964">Secreted</keyword>
<feature type="transmembrane region" description="Helical" evidence="11">
    <location>
        <begin position="97"/>
        <end position="115"/>
    </location>
</feature>
<evidence type="ECO:0000256" key="1">
    <source>
        <dbReference type="ARBA" id="ARBA00004429"/>
    </source>
</evidence>
<organism evidence="13">
    <name type="scientific">Erwinia billingiae (strain Eb661)</name>
    <dbReference type="NCBI Taxonomy" id="634500"/>
    <lineage>
        <taxon>Bacteria</taxon>
        <taxon>Pseudomonadati</taxon>
        <taxon>Pseudomonadota</taxon>
        <taxon>Gammaproteobacteria</taxon>
        <taxon>Enterobacterales</taxon>
        <taxon>Erwiniaceae</taxon>
        <taxon>Erwinia</taxon>
    </lineage>
</organism>
<keyword evidence="6" id="KW-0997">Cell inner membrane</keyword>
<geneLocation type="plasmid" evidence="12 13">
    <name>pEB170</name>
</geneLocation>
<evidence type="ECO:0000313" key="13">
    <source>
        <dbReference type="Proteomes" id="UP000008793"/>
    </source>
</evidence>
<keyword evidence="8" id="KW-0184">Conjugation</keyword>
<keyword evidence="12" id="KW-0614">Plasmid</keyword>
<feature type="transmembrane region" description="Helical" evidence="11">
    <location>
        <begin position="122"/>
        <end position="140"/>
    </location>
</feature>
<evidence type="ECO:0000256" key="8">
    <source>
        <dbReference type="ARBA" id="ARBA00022971"/>
    </source>
</evidence>
<keyword evidence="13" id="KW-1185">Reference proteome</keyword>
<evidence type="ECO:0000256" key="6">
    <source>
        <dbReference type="ARBA" id="ARBA00022519"/>
    </source>
</evidence>
<dbReference type="GeneID" id="90509932"/>
<dbReference type="Proteomes" id="UP000008793">
    <property type="component" value="Plasmid pEB170"/>
</dbReference>
<dbReference type="InterPro" id="IPR008873">
    <property type="entry name" value="TraA"/>
</dbReference>
<evidence type="ECO:0000256" key="9">
    <source>
        <dbReference type="ARBA" id="ARBA00023136"/>
    </source>
</evidence>
<dbReference type="HOGENOM" id="CLU_145938_0_0_6"/>
<dbReference type="AlphaFoldDB" id="D8MK43"/>
<keyword evidence="5" id="KW-1003">Cell membrane</keyword>
<dbReference type="Pfam" id="PF05513">
    <property type="entry name" value="TraA"/>
    <property type="match status" value="1"/>
</dbReference>
<feature type="transmembrane region" description="Helical" evidence="11">
    <location>
        <begin position="58"/>
        <end position="77"/>
    </location>
</feature>
<protein>
    <recommendedName>
        <fullName evidence="4">Pilin</fullName>
    </recommendedName>
</protein>
<keyword evidence="11" id="KW-1133">Transmembrane helix</keyword>
<evidence type="ECO:0000313" key="12">
    <source>
        <dbReference type="EMBL" id="CAX53641.1"/>
    </source>
</evidence>
<dbReference type="KEGG" id="ebi:EbC_pEb17201880"/>
<dbReference type="RefSeq" id="WP_013200008.1">
    <property type="nucleotide sequence ID" value="NC_014305.1"/>
</dbReference>
<comment type="similarity">
    <text evidence="3">Belongs to the TraA family.</text>
</comment>
<evidence type="ECO:0000256" key="3">
    <source>
        <dbReference type="ARBA" id="ARBA00009586"/>
    </source>
</evidence>
<gene>
    <name evidence="12" type="primary">traA</name>
    <name evidence="12" type="ordered locus">EbC_pEb17201880</name>
</gene>
<comment type="subunit">
    <text evidence="10">Monomer. Interacts with itself to form filaments; also interacts with TraQ.</text>
</comment>
<dbReference type="GO" id="GO:0005576">
    <property type="term" value="C:extracellular region"/>
    <property type="evidence" value="ECO:0007669"/>
    <property type="project" value="UniProtKB-SubCell"/>
</dbReference>
<evidence type="ECO:0000256" key="11">
    <source>
        <dbReference type="SAM" id="Phobius"/>
    </source>
</evidence>
<evidence type="ECO:0000256" key="7">
    <source>
        <dbReference type="ARBA" id="ARBA00022525"/>
    </source>
</evidence>
<keyword evidence="11" id="KW-0812">Transmembrane</keyword>
<name>D8MK43_ERWBE</name>
<evidence type="ECO:0000256" key="4">
    <source>
        <dbReference type="ARBA" id="ARBA00018586"/>
    </source>
</evidence>
<evidence type="ECO:0000256" key="5">
    <source>
        <dbReference type="ARBA" id="ARBA00022475"/>
    </source>
</evidence>
<evidence type="ECO:0000256" key="2">
    <source>
        <dbReference type="ARBA" id="ARBA00004613"/>
    </source>
</evidence>